<evidence type="ECO:0000313" key="10">
    <source>
        <dbReference type="EMBL" id="MFC7319098.1"/>
    </source>
</evidence>
<evidence type="ECO:0000256" key="9">
    <source>
        <dbReference type="SAM" id="Phobius"/>
    </source>
</evidence>
<dbReference type="CDD" id="cd06582">
    <property type="entry name" value="TM_PBP1_LivH_like"/>
    <property type="match status" value="1"/>
</dbReference>
<feature type="transmembrane region" description="Helical" evidence="9">
    <location>
        <begin position="6"/>
        <end position="33"/>
    </location>
</feature>
<keyword evidence="3" id="KW-1003">Cell membrane</keyword>
<organism evidence="10 11">
    <name type="scientific">Halomarina halobia</name>
    <dbReference type="NCBI Taxonomy" id="3033386"/>
    <lineage>
        <taxon>Archaea</taxon>
        <taxon>Methanobacteriati</taxon>
        <taxon>Methanobacteriota</taxon>
        <taxon>Stenosarchaea group</taxon>
        <taxon>Halobacteria</taxon>
        <taxon>Halobacteriales</taxon>
        <taxon>Natronomonadaceae</taxon>
        <taxon>Halomarina</taxon>
    </lineage>
</organism>
<dbReference type="InterPro" id="IPR052157">
    <property type="entry name" value="BCAA_transport_permease"/>
</dbReference>
<evidence type="ECO:0000256" key="2">
    <source>
        <dbReference type="ARBA" id="ARBA00022448"/>
    </source>
</evidence>
<protein>
    <submittedName>
        <fullName evidence="10">Branched-chain amino acid ABC transporter permease</fullName>
    </submittedName>
</protein>
<feature type="transmembrane region" description="Helical" evidence="9">
    <location>
        <begin position="144"/>
        <end position="164"/>
    </location>
</feature>
<keyword evidence="2" id="KW-0813">Transport</keyword>
<proteinExistence type="inferred from homology"/>
<keyword evidence="7 9" id="KW-0472">Membrane</keyword>
<dbReference type="GO" id="GO:0006865">
    <property type="term" value="P:amino acid transport"/>
    <property type="evidence" value="ECO:0007669"/>
    <property type="project" value="UniProtKB-KW"/>
</dbReference>
<accession>A0ABD6AEU2</accession>
<feature type="transmembrane region" description="Helical" evidence="9">
    <location>
        <begin position="222"/>
        <end position="252"/>
    </location>
</feature>
<evidence type="ECO:0000256" key="7">
    <source>
        <dbReference type="ARBA" id="ARBA00023136"/>
    </source>
</evidence>
<dbReference type="PANTHER" id="PTHR11795:SF445">
    <property type="entry name" value="AMINO ACID ABC TRANSPORTER PERMEASE PROTEIN"/>
    <property type="match status" value="1"/>
</dbReference>
<keyword evidence="6 9" id="KW-1133">Transmembrane helix</keyword>
<name>A0ABD6AEU2_9EURY</name>
<sequence length="293" mass="31430">MVDISAISQVLAGGLLLGVLWGVVALGLNLIFGVMRVINLAHGEFLMLGAFLTLELQLQFGIHPFIGIFLLIPVFFVLGLVTHYLVIERIIKTENAELMSLLATFALLLIMQNVGRAIWSTDTEAIQDEFISQTVNVFGVGVSYARVFSIVVAIVTMVLLYVIATKTEFGYAMRATVQNRQMAEVAGINTRRVYFITFGISVVLAGLAGSMVGMIYPFTVNVGFSFVVMGFLVIVFGGMGSFVGAMAGALVLGMIGSTGAYFFGSGARDLILLGILVVTLFVKPDGVFGEARV</sequence>
<dbReference type="AlphaFoldDB" id="A0ABD6AEU2"/>
<feature type="transmembrane region" description="Helical" evidence="9">
    <location>
        <begin position="68"/>
        <end position="86"/>
    </location>
</feature>
<evidence type="ECO:0000256" key="5">
    <source>
        <dbReference type="ARBA" id="ARBA00022970"/>
    </source>
</evidence>
<feature type="transmembrane region" description="Helical" evidence="9">
    <location>
        <begin position="193"/>
        <end position="216"/>
    </location>
</feature>
<feature type="transmembrane region" description="Helical" evidence="9">
    <location>
        <begin position="259"/>
        <end position="282"/>
    </location>
</feature>
<evidence type="ECO:0000256" key="1">
    <source>
        <dbReference type="ARBA" id="ARBA00004651"/>
    </source>
</evidence>
<dbReference type="GO" id="GO:0005886">
    <property type="term" value="C:plasma membrane"/>
    <property type="evidence" value="ECO:0007669"/>
    <property type="project" value="UniProtKB-SubCell"/>
</dbReference>
<keyword evidence="5" id="KW-0029">Amino-acid transport</keyword>
<comment type="caution">
    <text evidence="10">The sequence shown here is derived from an EMBL/GenBank/DDBJ whole genome shotgun (WGS) entry which is preliminary data.</text>
</comment>
<evidence type="ECO:0000256" key="8">
    <source>
        <dbReference type="ARBA" id="ARBA00037998"/>
    </source>
</evidence>
<gene>
    <name evidence="10" type="ORF">ACFQPE_20220</name>
</gene>
<evidence type="ECO:0000256" key="4">
    <source>
        <dbReference type="ARBA" id="ARBA00022692"/>
    </source>
</evidence>
<reference evidence="10 11" key="1">
    <citation type="journal article" date="2019" name="Int. J. Syst. Evol. Microbiol.">
        <title>The Global Catalogue of Microorganisms (GCM) 10K type strain sequencing project: providing services to taxonomists for standard genome sequencing and annotation.</title>
        <authorList>
            <consortium name="The Broad Institute Genomics Platform"/>
            <consortium name="The Broad Institute Genome Sequencing Center for Infectious Disease"/>
            <person name="Wu L."/>
            <person name="Ma J."/>
        </authorList>
    </citation>
    <scope>NUCLEOTIDE SEQUENCE [LARGE SCALE GENOMIC DNA]</scope>
    <source>
        <strain evidence="10 11">PSR21</strain>
    </source>
</reference>
<dbReference type="InterPro" id="IPR001851">
    <property type="entry name" value="ABC_transp_permease"/>
</dbReference>
<dbReference type="GeneID" id="79317711"/>
<comment type="similarity">
    <text evidence="8">Belongs to the binding-protein-dependent transport system permease family. LivHM subfamily.</text>
</comment>
<dbReference type="Pfam" id="PF02653">
    <property type="entry name" value="BPD_transp_2"/>
    <property type="match status" value="1"/>
</dbReference>
<dbReference type="Proteomes" id="UP001596547">
    <property type="component" value="Unassembled WGS sequence"/>
</dbReference>
<dbReference type="PANTHER" id="PTHR11795">
    <property type="entry name" value="BRANCHED-CHAIN AMINO ACID TRANSPORT SYSTEM PERMEASE PROTEIN LIVH"/>
    <property type="match status" value="1"/>
</dbReference>
<evidence type="ECO:0000313" key="11">
    <source>
        <dbReference type="Proteomes" id="UP001596547"/>
    </source>
</evidence>
<evidence type="ECO:0000256" key="6">
    <source>
        <dbReference type="ARBA" id="ARBA00022989"/>
    </source>
</evidence>
<comment type="subcellular location">
    <subcellularLocation>
        <location evidence="1">Cell membrane</location>
        <topology evidence="1">Multi-pass membrane protein</topology>
    </subcellularLocation>
</comment>
<dbReference type="EMBL" id="JBHTBF010000003">
    <property type="protein sequence ID" value="MFC7319098.1"/>
    <property type="molecule type" value="Genomic_DNA"/>
</dbReference>
<feature type="transmembrane region" description="Helical" evidence="9">
    <location>
        <begin position="98"/>
        <end position="119"/>
    </location>
</feature>
<dbReference type="RefSeq" id="WP_276306077.1">
    <property type="nucleotide sequence ID" value="NZ_CP119993.1"/>
</dbReference>
<keyword evidence="11" id="KW-1185">Reference proteome</keyword>
<keyword evidence="4 9" id="KW-0812">Transmembrane</keyword>
<evidence type="ECO:0000256" key="3">
    <source>
        <dbReference type="ARBA" id="ARBA00022475"/>
    </source>
</evidence>